<dbReference type="OMA" id="TEFKMAS"/>
<sequence>MLVKKCGLDAIKAVMPEDHMKLLTNIRKIKERKERKLAANSETSSYLSKATTSRQSGWGHTKIFSDFDEEFIDGDDMDAGTSVGRWSRLSSKLKSKAPSSRSRKTRSGRSLLRDSLDLEDEPLDLLDQRKTRLAIHSVGNLKRKLDSEDEPDYVSSKSKKADQKRKKTSESGWAYTGNEYASKKAHGDVKKKGKFEPYAYWPLDRKMLSRRPEHRAAARRGMRSVVKLKKKLEGGSVASALSMKSKVKKAHKK</sequence>
<evidence type="ECO:0000313" key="3">
    <source>
        <dbReference type="Proteomes" id="UP000596660"/>
    </source>
</evidence>
<feature type="region of interest" description="Disordered" evidence="1">
    <location>
        <begin position="88"/>
        <end position="109"/>
    </location>
</feature>
<reference evidence="2" key="2">
    <citation type="submission" date="2021-03" db="UniProtKB">
        <authorList>
            <consortium name="EnsemblPlants"/>
        </authorList>
    </citation>
    <scope>IDENTIFICATION</scope>
</reference>
<evidence type="ECO:0000256" key="1">
    <source>
        <dbReference type="SAM" id="MobiDB-lite"/>
    </source>
</evidence>
<protein>
    <recommendedName>
        <fullName evidence="4">RRP12-like protein</fullName>
    </recommendedName>
</protein>
<keyword evidence="3" id="KW-1185">Reference proteome</keyword>
<dbReference type="EnsemblPlants" id="AUR62028281-RA">
    <property type="protein sequence ID" value="AUR62028281-RA:cds"/>
    <property type="gene ID" value="AUR62028281"/>
</dbReference>
<dbReference type="Proteomes" id="UP000596660">
    <property type="component" value="Unplaced"/>
</dbReference>
<organism evidence="2 3">
    <name type="scientific">Chenopodium quinoa</name>
    <name type="common">Quinoa</name>
    <dbReference type="NCBI Taxonomy" id="63459"/>
    <lineage>
        <taxon>Eukaryota</taxon>
        <taxon>Viridiplantae</taxon>
        <taxon>Streptophyta</taxon>
        <taxon>Embryophyta</taxon>
        <taxon>Tracheophyta</taxon>
        <taxon>Spermatophyta</taxon>
        <taxon>Magnoliopsida</taxon>
        <taxon>eudicotyledons</taxon>
        <taxon>Gunneridae</taxon>
        <taxon>Pentapetalae</taxon>
        <taxon>Caryophyllales</taxon>
        <taxon>Chenopodiaceae</taxon>
        <taxon>Chenopodioideae</taxon>
        <taxon>Atripliceae</taxon>
        <taxon>Chenopodium</taxon>
    </lineage>
</organism>
<reference evidence="2" key="1">
    <citation type="journal article" date="2017" name="Nature">
        <title>The genome of Chenopodium quinoa.</title>
        <authorList>
            <person name="Jarvis D.E."/>
            <person name="Ho Y.S."/>
            <person name="Lightfoot D.J."/>
            <person name="Schmoeckel S.M."/>
            <person name="Li B."/>
            <person name="Borm T.J.A."/>
            <person name="Ohyanagi H."/>
            <person name="Mineta K."/>
            <person name="Michell C.T."/>
            <person name="Saber N."/>
            <person name="Kharbatia N.M."/>
            <person name="Rupper R.R."/>
            <person name="Sharp A.R."/>
            <person name="Dally N."/>
            <person name="Boughton B.A."/>
            <person name="Woo Y.H."/>
            <person name="Gao G."/>
            <person name="Schijlen E.G.W.M."/>
            <person name="Guo X."/>
            <person name="Momin A.A."/>
            <person name="Negrao S."/>
            <person name="Al-Babili S."/>
            <person name="Gehring C."/>
            <person name="Roessner U."/>
            <person name="Jung C."/>
            <person name="Murphy K."/>
            <person name="Arold S.T."/>
            <person name="Gojobori T."/>
            <person name="van der Linden C.G."/>
            <person name="van Loo E.N."/>
            <person name="Jellen E.N."/>
            <person name="Maughan P.J."/>
            <person name="Tester M."/>
        </authorList>
    </citation>
    <scope>NUCLEOTIDE SEQUENCE [LARGE SCALE GENOMIC DNA]</scope>
    <source>
        <strain evidence="2">cv. PI 614886</strain>
    </source>
</reference>
<name>A0A803MF63_CHEQI</name>
<feature type="compositionally biased region" description="Basic residues" evidence="1">
    <location>
        <begin position="91"/>
        <end position="107"/>
    </location>
</feature>
<dbReference type="PANTHER" id="PTHR48445">
    <property type="entry name" value="OS02G0782100 PROTEIN"/>
    <property type="match status" value="1"/>
</dbReference>
<feature type="compositionally biased region" description="Polar residues" evidence="1">
    <location>
        <begin position="40"/>
        <end position="54"/>
    </location>
</feature>
<evidence type="ECO:0000313" key="2">
    <source>
        <dbReference type="EnsemblPlants" id="AUR62028281-RA:cds"/>
    </source>
</evidence>
<proteinExistence type="predicted"/>
<accession>A0A803MF63</accession>
<dbReference type="AlphaFoldDB" id="A0A803MF63"/>
<dbReference type="Gramene" id="AUR62028281-RA">
    <property type="protein sequence ID" value="AUR62028281-RA:cds"/>
    <property type="gene ID" value="AUR62028281"/>
</dbReference>
<dbReference type="PANTHER" id="PTHR48445:SF1">
    <property type="entry name" value="OS02G0782100 PROTEIN"/>
    <property type="match status" value="1"/>
</dbReference>
<evidence type="ECO:0008006" key="4">
    <source>
        <dbReference type="Google" id="ProtNLM"/>
    </source>
</evidence>
<feature type="region of interest" description="Disordered" evidence="1">
    <location>
        <begin position="35"/>
        <end position="54"/>
    </location>
</feature>
<feature type="region of interest" description="Disordered" evidence="1">
    <location>
        <begin position="144"/>
        <end position="188"/>
    </location>
</feature>